<dbReference type="InterPro" id="IPR036259">
    <property type="entry name" value="MFS_trans_sf"/>
</dbReference>
<feature type="transmembrane region" description="Helical" evidence="8">
    <location>
        <begin position="196"/>
        <end position="220"/>
    </location>
</feature>
<feature type="transmembrane region" description="Helical" evidence="8">
    <location>
        <begin position="403"/>
        <end position="420"/>
    </location>
</feature>
<evidence type="ECO:0000256" key="4">
    <source>
        <dbReference type="ARBA" id="ARBA00022475"/>
    </source>
</evidence>
<dbReference type="InterPro" id="IPR004638">
    <property type="entry name" value="EmrB-like"/>
</dbReference>
<evidence type="ECO:0000313" key="11">
    <source>
        <dbReference type="Proteomes" id="UP000516320"/>
    </source>
</evidence>
<evidence type="ECO:0000256" key="5">
    <source>
        <dbReference type="ARBA" id="ARBA00022692"/>
    </source>
</evidence>
<organism evidence="10 11">
    <name type="scientific">Corynebacterium poyangense</name>
    <dbReference type="NCBI Taxonomy" id="2684405"/>
    <lineage>
        <taxon>Bacteria</taxon>
        <taxon>Bacillati</taxon>
        <taxon>Actinomycetota</taxon>
        <taxon>Actinomycetes</taxon>
        <taxon>Mycobacteriales</taxon>
        <taxon>Corynebacteriaceae</taxon>
        <taxon>Corynebacterium</taxon>
    </lineage>
</organism>
<dbReference type="SUPFAM" id="SSF103473">
    <property type="entry name" value="MFS general substrate transporter"/>
    <property type="match status" value="1"/>
</dbReference>
<dbReference type="Proteomes" id="UP000516320">
    <property type="component" value="Chromosome"/>
</dbReference>
<proteinExistence type="inferred from homology"/>
<keyword evidence="4" id="KW-1003">Cell membrane</keyword>
<keyword evidence="3" id="KW-0813">Transport</keyword>
<evidence type="ECO:0000256" key="8">
    <source>
        <dbReference type="SAM" id="Phobius"/>
    </source>
</evidence>
<feature type="transmembrane region" description="Helical" evidence="8">
    <location>
        <begin position="44"/>
        <end position="63"/>
    </location>
</feature>
<comment type="similarity">
    <text evidence="2">Belongs to the major facilitator superfamily. EmrB family.</text>
</comment>
<keyword evidence="5 8" id="KW-0812">Transmembrane</keyword>
<dbReference type="EMBL" id="CP046884">
    <property type="protein sequence ID" value="QNQ91025.1"/>
    <property type="molecule type" value="Genomic_DNA"/>
</dbReference>
<evidence type="ECO:0000256" key="2">
    <source>
        <dbReference type="ARBA" id="ARBA00008537"/>
    </source>
</evidence>
<gene>
    <name evidence="10" type="ORF">GP475_10590</name>
</gene>
<feature type="transmembrane region" description="Helical" evidence="8">
    <location>
        <begin position="300"/>
        <end position="320"/>
    </location>
</feature>
<dbReference type="GO" id="GO:0005886">
    <property type="term" value="C:plasma membrane"/>
    <property type="evidence" value="ECO:0007669"/>
    <property type="project" value="UniProtKB-SubCell"/>
</dbReference>
<sequence>MDSKRANLLIACLVTATTVMILNETLLSVALPAIMADFHLSADIAQWLSTGFMLTMAVVIPVTGYIQQVLPTRTIFITSVVLFLVGTFVAALAPGFMVVLVGRILQAAGTAIIIPLLMTVVLTIVEPSSRGSVMGIITVAIAVAPTVGPTLSGLILSFATWHWLFWIMLVLGILVFFAGLRLLVNVGEVRRIPLDILSVVLSALGFGGLVYALSSISAVVEHGNKIPVFVGIAGVVLLAVFVLRQLRLVTTYGPLLDVRVLKERNFTLGMCAILGGFGVIIGVSMVLPLYLQGSVHVSEILTGLVVLPGGLLQGFMSPFIGRLYDRYGPRPLAIPGALVLCLGVWAFVFVVPSGKLSLIILSHILVALGMGLVMTPMMTAALGALPKRLYSHGSAVLNTLQQLAGAAGTALLIAMMTLGQNSALESGVSLPEAMSHGTQVAFAVAGVIAILVLVAVLFVRRPDDAPTPAE</sequence>
<keyword evidence="7 8" id="KW-0472">Membrane</keyword>
<feature type="transmembrane region" description="Helical" evidence="8">
    <location>
        <begin position="104"/>
        <end position="125"/>
    </location>
</feature>
<feature type="transmembrane region" description="Helical" evidence="8">
    <location>
        <begin position="266"/>
        <end position="288"/>
    </location>
</feature>
<name>A0A7H0SR50_9CORY</name>
<accession>A0A7H0SR50</accession>
<dbReference type="KEGG" id="cpoy:GP475_10590"/>
<evidence type="ECO:0000256" key="7">
    <source>
        <dbReference type="ARBA" id="ARBA00023136"/>
    </source>
</evidence>
<feature type="transmembrane region" description="Helical" evidence="8">
    <location>
        <begin position="440"/>
        <end position="459"/>
    </location>
</feature>
<dbReference type="InterPro" id="IPR011701">
    <property type="entry name" value="MFS"/>
</dbReference>
<dbReference type="PANTHER" id="PTHR42718">
    <property type="entry name" value="MAJOR FACILITATOR SUPERFAMILY MULTIDRUG TRANSPORTER MFSC"/>
    <property type="match status" value="1"/>
</dbReference>
<evidence type="ECO:0000259" key="9">
    <source>
        <dbReference type="PROSITE" id="PS50850"/>
    </source>
</evidence>
<dbReference type="Gene3D" id="1.20.1720.10">
    <property type="entry name" value="Multidrug resistance protein D"/>
    <property type="match status" value="1"/>
</dbReference>
<dbReference type="Pfam" id="PF07690">
    <property type="entry name" value="MFS_1"/>
    <property type="match status" value="1"/>
</dbReference>
<keyword evidence="11" id="KW-1185">Reference proteome</keyword>
<protein>
    <submittedName>
        <fullName evidence="10">DHA2 family efflux MFS transporter permease subunit</fullName>
    </submittedName>
</protein>
<feature type="transmembrane region" description="Helical" evidence="8">
    <location>
        <begin position="132"/>
        <end position="157"/>
    </location>
</feature>
<feature type="transmembrane region" description="Helical" evidence="8">
    <location>
        <begin position="163"/>
        <end position="184"/>
    </location>
</feature>
<comment type="subcellular location">
    <subcellularLocation>
        <location evidence="1">Cell membrane</location>
        <topology evidence="1">Multi-pass membrane protein</topology>
    </subcellularLocation>
</comment>
<dbReference type="PANTHER" id="PTHR42718:SF9">
    <property type="entry name" value="MAJOR FACILITATOR SUPERFAMILY MULTIDRUG TRANSPORTER MFSC"/>
    <property type="match status" value="1"/>
</dbReference>
<feature type="domain" description="Major facilitator superfamily (MFS) profile" evidence="9">
    <location>
        <begin position="9"/>
        <end position="464"/>
    </location>
</feature>
<feature type="transmembrane region" description="Helical" evidence="8">
    <location>
        <begin position="332"/>
        <end position="352"/>
    </location>
</feature>
<keyword evidence="6 8" id="KW-1133">Transmembrane helix</keyword>
<dbReference type="GO" id="GO:0022857">
    <property type="term" value="F:transmembrane transporter activity"/>
    <property type="evidence" value="ECO:0007669"/>
    <property type="project" value="InterPro"/>
</dbReference>
<dbReference type="PROSITE" id="PS50850">
    <property type="entry name" value="MFS"/>
    <property type="match status" value="1"/>
</dbReference>
<dbReference type="CDD" id="cd17503">
    <property type="entry name" value="MFS_LmrB_MDR_like"/>
    <property type="match status" value="1"/>
</dbReference>
<dbReference type="InterPro" id="IPR020846">
    <property type="entry name" value="MFS_dom"/>
</dbReference>
<feature type="transmembrane region" description="Helical" evidence="8">
    <location>
        <begin position="75"/>
        <end position="98"/>
    </location>
</feature>
<reference evidence="10 11" key="1">
    <citation type="submission" date="2019-12" db="EMBL/GenBank/DDBJ databases">
        <title>Corynebacterium sp. nov., isolated from feces of the Anser Albifrons in China.</title>
        <authorList>
            <person name="Liu Q."/>
        </authorList>
    </citation>
    <scope>NUCLEOTIDE SEQUENCE [LARGE SCALE GENOMIC DNA]</scope>
    <source>
        <strain evidence="10 11">4H37-19</strain>
    </source>
</reference>
<dbReference type="AlphaFoldDB" id="A0A7H0SR50"/>
<feature type="transmembrane region" description="Helical" evidence="8">
    <location>
        <begin position="358"/>
        <end position="382"/>
    </location>
</feature>
<dbReference type="RefSeq" id="WP_187974335.1">
    <property type="nucleotide sequence ID" value="NZ_CP046884.1"/>
</dbReference>
<evidence type="ECO:0000256" key="1">
    <source>
        <dbReference type="ARBA" id="ARBA00004651"/>
    </source>
</evidence>
<evidence type="ECO:0000256" key="6">
    <source>
        <dbReference type="ARBA" id="ARBA00022989"/>
    </source>
</evidence>
<dbReference type="NCBIfam" id="TIGR00711">
    <property type="entry name" value="efflux_EmrB"/>
    <property type="match status" value="1"/>
</dbReference>
<dbReference type="Gene3D" id="1.20.1250.20">
    <property type="entry name" value="MFS general substrate transporter like domains"/>
    <property type="match status" value="1"/>
</dbReference>
<evidence type="ECO:0000256" key="3">
    <source>
        <dbReference type="ARBA" id="ARBA00022448"/>
    </source>
</evidence>
<dbReference type="PRINTS" id="PR01036">
    <property type="entry name" value="TCRTETB"/>
</dbReference>
<feature type="transmembrane region" description="Helical" evidence="8">
    <location>
        <begin position="226"/>
        <end position="246"/>
    </location>
</feature>
<evidence type="ECO:0000313" key="10">
    <source>
        <dbReference type="EMBL" id="QNQ91025.1"/>
    </source>
</evidence>